<keyword evidence="3" id="KW-1185">Reference proteome</keyword>
<comment type="caution">
    <text evidence="1">The sequence shown here is derived from an EMBL/GenBank/DDBJ whole genome shotgun (WGS) entry which is preliminary data.</text>
</comment>
<dbReference type="InterPro" id="IPR011990">
    <property type="entry name" value="TPR-like_helical_dom_sf"/>
</dbReference>
<evidence type="ECO:0008006" key="4">
    <source>
        <dbReference type="Google" id="ProtNLM"/>
    </source>
</evidence>
<dbReference type="OrthoDB" id="2307351at2759"/>
<dbReference type="SUPFAM" id="SSF81901">
    <property type="entry name" value="HCP-like"/>
    <property type="match status" value="1"/>
</dbReference>
<organism evidence="1 3">
    <name type="scientific">Rhizophagus clarus</name>
    <dbReference type="NCBI Taxonomy" id="94130"/>
    <lineage>
        <taxon>Eukaryota</taxon>
        <taxon>Fungi</taxon>
        <taxon>Fungi incertae sedis</taxon>
        <taxon>Mucoromycota</taxon>
        <taxon>Glomeromycotina</taxon>
        <taxon>Glomeromycetes</taxon>
        <taxon>Glomerales</taxon>
        <taxon>Glomeraceae</taxon>
        <taxon>Rhizophagus</taxon>
    </lineage>
</organism>
<proteinExistence type="predicted"/>
<dbReference type="Proteomes" id="UP000247702">
    <property type="component" value="Unassembled WGS sequence"/>
</dbReference>
<protein>
    <recommendedName>
        <fullName evidence="4">MYND-type domain-containing protein</fullName>
    </recommendedName>
</protein>
<reference evidence="1 3" key="1">
    <citation type="submission" date="2017-11" db="EMBL/GenBank/DDBJ databases">
        <title>The genome of Rhizophagus clarus HR1 reveals common genetic basis of auxotrophy among arbuscular mycorrhizal fungi.</title>
        <authorList>
            <person name="Kobayashi Y."/>
        </authorList>
    </citation>
    <scope>NUCLEOTIDE SEQUENCE [LARGE SCALE GENOMIC DNA]</scope>
    <source>
        <strain evidence="1 3">HR1</strain>
    </source>
</reference>
<evidence type="ECO:0000313" key="2">
    <source>
        <dbReference type="EMBL" id="GES87215.1"/>
    </source>
</evidence>
<reference evidence="2" key="2">
    <citation type="submission" date="2019-10" db="EMBL/GenBank/DDBJ databases">
        <title>Conservation and host-specific expression of non-tandemly repeated heterogenous ribosome RNA gene in arbuscular mycorrhizal fungi.</title>
        <authorList>
            <person name="Maeda T."/>
            <person name="Kobayashi Y."/>
            <person name="Nakagawa T."/>
            <person name="Ezawa T."/>
            <person name="Yamaguchi K."/>
            <person name="Bino T."/>
            <person name="Nishimoto Y."/>
            <person name="Shigenobu S."/>
            <person name="Kawaguchi M."/>
        </authorList>
    </citation>
    <scope>NUCLEOTIDE SEQUENCE</scope>
    <source>
        <strain evidence="2">HR1</strain>
    </source>
</reference>
<accession>A0A2Z6QWT3</accession>
<sequence>MGHDLSKYIDPVINSADLKHSQRMSTIAPYYNSGEVDSSLDTLTLIPKLLQESEEKLKSNDYDAYISLLQRASNLGSGLAAAKLGFIYLNGLQDSSAVINDTSSSSSSSYINYMISPDYELAAKYYFIALKIINQIVYTLWDMKLLLDVIVAISELYRYKFDRKMDIDLWNKGLELLKLFDSTLNESQFVKFQTHENNQMRNAIKVHILFIFALTHELDHNYSDAMKIYYECDKIGPTSISYSADKLVKKSHTKYRLLRKEFDKKTPNVLPICIQCNFEPKDTTEIWKLLVCPKCQQVASCSRQCLQLHIDNDH</sequence>
<dbReference type="EMBL" id="BLAL01000165">
    <property type="protein sequence ID" value="GES87215.1"/>
    <property type="molecule type" value="Genomic_DNA"/>
</dbReference>
<gene>
    <name evidence="2" type="ORF">RCL2_001422400</name>
    <name evidence="1" type="ORF">RclHR1_01590006</name>
</gene>
<evidence type="ECO:0000313" key="1">
    <source>
        <dbReference type="EMBL" id="GBB89201.1"/>
    </source>
</evidence>
<dbReference type="Proteomes" id="UP000615446">
    <property type="component" value="Unassembled WGS sequence"/>
</dbReference>
<name>A0A2Z6QWT3_9GLOM</name>
<dbReference type="EMBL" id="BEXD01000657">
    <property type="protein sequence ID" value="GBB89201.1"/>
    <property type="molecule type" value="Genomic_DNA"/>
</dbReference>
<evidence type="ECO:0000313" key="3">
    <source>
        <dbReference type="Proteomes" id="UP000247702"/>
    </source>
</evidence>
<dbReference type="AlphaFoldDB" id="A0A2Z6QWT3"/>
<dbReference type="Gene3D" id="1.25.40.10">
    <property type="entry name" value="Tetratricopeptide repeat domain"/>
    <property type="match status" value="1"/>
</dbReference>